<organism evidence="1 2">
    <name type="scientific">Tessaracoccus palaemonis</name>
    <dbReference type="NCBI Taxonomy" id="2829499"/>
    <lineage>
        <taxon>Bacteria</taxon>
        <taxon>Bacillati</taxon>
        <taxon>Actinomycetota</taxon>
        <taxon>Actinomycetes</taxon>
        <taxon>Propionibacteriales</taxon>
        <taxon>Propionibacteriaceae</taxon>
        <taxon>Tessaracoccus</taxon>
    </lineage>
</organism>
<keyword evidence="2" id="KW-1185">Reference proteome</keyword>
<name>A0ABX8SKU1_9ACTN</name>
<dbReference type="EMBL" id="CP079216">
    <property type="protein sequence ID" value="QXT64017.1"/>
    <property type="molecule type" value="Genomic_DNA"/>
</dbReference>
<gene>
    <name evidence="1" type="ORF">KDB89_06070</name>
</gene>
<dbReference type="Proteomes" id="UP000824504">
    <property type="component" value="Chromosome"/>
</dbReference>
<dbReference type="RefSeq" id="WP_219083941.1">
    <property type="nucleotide sequence ID" value="NZ_CP079216.1"/>
</dbReference>
<evidence type="ECO:0000313" key="2">
    <source>
        <dbReference type="Proteomes" id="UP000824504"/>
    </source>
</evidence>
<evidence type="ECO:0008006" key="3">
    <source>
        <dbReference type="Google" id="ProtNLM"/>
    </source>
</evidence>
<accession>A0ABX8SKU1</accession>
<evidence type="ECO:0000313" key="1">
    <source>
        <dbReference type="EMBL" id="QXT64017.1"/>
    </source>
</evidence>
<reference evidence="1 2" key="1">
    <citation type="submission" date="2021-07" db="EMBL/GenBank/DDBJ databases">
        <title>complete genome sequencing of Tessaracoccus sp.J1M15.</title>
        <authorList>
            <person name="Bae J.-W."/>
            <person name="Kim D.-y."/>
        </authorList>
    </citation>
    <scope>NUCLEOTIDE SEQUENCE [LARGE SCALE GENOMIC DNA]</scope>
    <source>
        <strain evidence="1 2">J1M15</strain>
    </source>
</reference>
<sequence length="268" mass="29167">MNSDEALEKPITRDKVEALARRRATDPTTVAEVLHPGFNADPVSGGFAFASDRELLVYNVDGSRMYALTGTNPDELSSRVDQWWQETRHHNRTLSLDDVSAWHRAAIAAIVGGLDSVASLPADQREGISNIDVADHLLVTLRRHAREPTERALLRAIASDDWLLAAPRDSNRAHPCPVCGRTAIGTAWQYRSVCDTCYSRATCSHGRLVVGYNTSMGGGFEARHTDDDTVCGQVTCDRVVWVDGHRCRTGEAKFGGVFVGVAAPGSPL</sequence>
<proteinExistence type="predicted"/>
<protein>
    <recommendedName>
        <fullName evidence="3">DUF3027 domain-containing protein</fullName>
    </recommendedName>
</protein>